<reference evidence="1 2" key="1">
    <citation type="submission" date="2019-05" db="EMBL/GenBank/DDBJ databases">
        <title>Another draft genome of Portunus trituberculatus and its Hox gene families provides insights of decapod evolution.</title>
        <authorList>
            <person name="Jeong J.-H."/>
            <person name="Song I."/>
            <person name="Kim S."/>
            <person name="Choi T."/>
            <person name="Kim D."/>
            <person name="Ryu S."/>
            <person name="Kim W."/>
        </authorList>
    </citation>
    <scope>NUCLEOTIDE SEQUENCE [LARGE SCALE GENOMIC DNA]</scope>
    <source>
        <tissue evidence="1">Muscle</tissue>
    </source>
</reference>
<comment type="caution">
    <text evidence="1">The sequence shown here is derived from an EMBL/GenBank/DDBJ whole genome shotgun (WGS) entry which is preliminary data.</text>
</comment>
<protein>
    <submittedName>
        <fullName evidence="1">Uncharacterized protein</fullName>
    </submittedName>
</protein>
<proteinExistence type="predicted"/>
<name>A0A5B7HET7_PORTR</name>
<dbReference type="AlphaFoldDB" id="A0A5B7HET7"/>
<organism evidence="1 2">
    <name type="scientific">Portunus trituberculatus</name>
    <name type="common">Swimming crab</name>
    <name type="synonym">Neptunus trituberculatus</name>
    <dbReference type="NCBI Taxonomy" id="210409"/>
    <lineage>
        <taxon>Eukaryota</taxon>
        <taxon>Metazoa</taxon>
        <taxon>Ecdysozoa</taxon>
        <taxon>Arthropoda</taxon>
        <taxon>Crustacea</taxon>
        <taxon>Multicrustacea</taxon>
        <taxon>Malacostraca</taxon>
        <taxon>Eumalacostraca</taxon>
        <taxon>Eucarida</taxon>
        <taxon>Decapoda</taxon>
        <taxon>Pleocyemata</taxon>
        <taxon>Brachyura</taxon>
        <taxon>Eubrachyura</taxon>
        <taxon>Portunoidea</taxon>
        <taxon>Portunidae</taxon>
        <taxon>Portuninae</taxon>
        <taxon>Portunus</taxon>
    </lineage>
</organism>
<sequence length="34" mass="3961">MSKGQTEDIKCRRERQLNVIEEEGIVVWKVVSSL</sequence>
<keyword evidence="2" id="KW-1185">Reference proteome</keyword>
<dbReference type="Proteomes" id="UP000324222">
    <property type="component" value="Unassembled WGS sequence"/>
</dbReference>
<gene>
    <name evidence="1" type="ORF">E2C01_063852</name>
</gene>
<accession>A0A5B7HET7</accession>
<evidence type="ECO:0000313" key="1">
    <source>
        <dbReference type="EMBL" id="MPC69622.1"/>
    </source>
</evidence>
<dbReference type="EMBL" id="VSRR010029734">
    <property type="protein sequence ID" value="MPC69622.1"/>
    <property type="molecule type" value="Genomic_DNA"/>
</dbReference>
<evidence type="ECO:0000313" key="2">
    <source>
        <dbReference type="Proteomes" id="UP000324222"/>
    </source>
</evidence>